<dbReference type="AlphaFoldDB" id="A0A9P8E101"/>
<protein>
    <submittedName>
        <fullName evidence="4">Uncharacterized protein</fullName>
    </submittedName>
</protein>
<evidence type="ECO:0000256" key="1">
    <source>
        <dbReference type="ARBA" id="ARBA00005043"/>
    </source>
</evidence>
<reference evidence="4" key="2">
    <citation type="submission" date="2021-08" db="EMBL/GenBank/DDBJ databases">
        <authorList>
            <person name="Gostincar C."/>
            <person name="Sun X."/>
            <person name="Song Z."/>
            <person name="Gunde-Cimerman N."/>
        </authorList>
    </citation>
    <scope>NUCLEOTIDE SEQUENCE</scope>
    <source>
        <strain evidence="4">EXF-9911</strain>
    </source>
</reference>
<gene>
    <name evidence="4" type="ORF">KCU76_g16702</name>
</gene>
<organism evidence="4 5">
    <name type="scientific">Aureobasidium melanogenum</name>
    <name type="common">Aureobasidium pullulans var. melanogenum</name>
    <dbReference type="NCBI Taxonomy" id="46634"/>
    <lineage>
        <taxon>Eukaryota</taxon>
        <taxon>Fungi</taxon>
        <taxon>Dikarya</taxon>
        <taxon>Ascomycota</taxon>
        <taxon>Pezizomycotina</taxon>
        <taxon>Dothideomycetes</taxon>
        <taxon>Dothideomycetidae</taxon>
        <taxon>Dothideales</taxon>
        <taxon>Saccotheciaceae</taxon>
        <taxon>Aureobasidium</taxon>
    </lineage>
</organism>
<dbReference type="InterPro" id="IPR018627">
    <property type="entry name" value="ELP6"/>
</dbReference>
<dbReference type="PANTHER" id="PTHR16184">
    <property type="entry name" value="ELONGATOR COMPLEX PROTEIN 6"/>
    <property type="match status" value="1"/>
</dbReference>
<feature type="compositionally biased region" description="Low complexity" evidence="3">
    <location>
        <begin position="164"/>
        <end position="191"/>
    </location>
</feature>
<proteinExistence type="inferred from homology"/>
<comment type="similarity">
    <text evidence="2">Belongs to the ELP6 family.</text>
</comment>
<feature type="compositionally biased region" description="Low complexity" evidence="3">
    <location>
        <begin position="114"/>
        <end position="124"/>
    </location>
</feature>
<accession>A0A9P8E101</accession>
<comment type="pathway">
    <text evidence="1">tRNA modification; 5-methoxycarbonylmethyl-2-thiouridine-tRNA biosynthesis.</text>
</comment>
<sequence length="359" mass="38819">MSTRNRTPPLLEPYLRLPSEGSQLLLTGVLDSSPQWLVTRLLRSAFTPPEETQSSEEQDVTVVLVSWLRDYEFWRSEARRGAGIDLARLAQQDKFVFVDGLTHLFPVATSNTATAPSAIAPPTAQRTIPIRNNPVSPLPSRGGPLPSRGPIPSRGGPPAPTPSQPQQTQQPPQTQSSPSQPSKTTYLKDASISSTHVSLSSTLQSLTSTHPSRKIHLILDAPTLLLSTASTPSASSLSSLLLSLRSLVSTTTLVLEADFSFVSAALPDLNHNPTPLEAAHAAFVVQQAHVSKWVLSLRPLDTGKARDVSGVVRVCRGGAWDDDVEDDTKEQERKELEALYFMQNDGGVRVFERGEASVG</sequence>
<dbReference type="PANTHER" id="PTHR16184:SF6">
    <property type="entry name" value="ELONGATOR COMPLEX PROTEIN 6"/>
    <property type="match status" value="1"/>
</dbReference>
<dbReference type="GO" id="GO:0002098">
    <property type="term" value="P:tRNA wobble uridine modification"/>
    <property type="evidence" value="ECO:0007669"/>
    <property type="project" value="InterPro"/>
</dbReference>
<dbReference type="InterPro" id="IPR027417">
    <property type="entry name" value="P-loop_NTPase"/>
</dbReference>
<dbReference type="OrthoDB" id="9995306at2759"/>
<feature type="region of interest" description="Disordered" evidence="3">
    <location>
        <begin position="114"/>
        <end position="191"/>
    </location>
</feature>
<reference evidence="4" key="1">
    <citation type="journal article" date="2021" name="J Fungi (Basel)">
        <title>Virulence traits and population genomics of the black yeast Aureobasidium melanogenum.</title>
        <authorList>
            <person name="Cernosa A."/>
            <person name="Sun X."/>
            <person name="Gostincar C."/>
            <person name="Fang C."/>
            <person name="Gunde-Cimerman N."/>
            <person name="Song Z."/>
        </authorList>
    </citation>
    <scope>NUCLEOTIDE SEQUENCE</scope>
    <source>
        <strain evidence="4">EXF-9911</strain>
    </source>
</reference>
<comment type="caution">
    <text evidence="4">The sequence shown here is derived from an EMBL/GenBank/DDBJ whole genome shotgun (WGS) entry which is preliminary data.</text>
</comment>
<evidence type="ECO:0000313" key="5">
    <source>
        <dbReference type="Proteomes" id="UP000779574"/>
    </source>
</evidence>
<feature type="non-terminal residue" evidence="4">
    <location>
        <position position="359"/>
    </location>
</feature>
<dbReference type="GO" id="GO:0033588">
    <property type="term" value="C:elongator holoenzyme complex"/>
    <property type="evidence" value="ECO:0007669"/>
    <property type="project" value="InterPro"/>
</dbReference>
<feature type="compositionally biased region" description="Low complexity" evidence="3">
    <location>
        <begin position="134"/>
        <end position="154"/>
    </location>
</feature>
<dbReference type="Proteomes" id="UP000779574">
    <property type="component" value="Unassembled WGS sequence"/>
</dbReference>
<evidence type="ECO:0000313" key="4">
    <source>
        <dbReference type="EMBL" id="KAG9672438.1"/>
    </source>
</evidence>
<evidence type="ECO:0000256" key="2">
    <source>
        <dbReference type="ARBA" id="ARBA00008837"/>
    </source>
</evidence>
<evidence type="ECO:0000256" key="3">
    <source>
        <dbReference type="SAM" id="MobiDB-lite"/>
    </source>
</evidence>
<name>A0A9P8E101_AURME</name>
<dbReference type="Gene3D" id="3.40.50.300">
    <property type="entry name" value="P-loop containing nucleotide triphosphate hydrolases"/>
    <property type="match status" value="1"/>
</dbReference>
<dbReference type="EMBL" id="JAHFXF010001225">
    <property type="protein sequence ID" value="KAG9672438.1"/>
    <property type="molecule type" value="Genomic_DNA"/>
</dbReference>